<evidence type="ECO:0000256" key="1">
    <source>
        <dbReference type="SAM" id="MobiDB-lite"/>
    </source>
</evidence>
<proteinExistence type="predicted"/>
<keyword evidence="3" id="KW-1185">Reference proteome</keyword>
<organism evidence="2 3">
    <name type="scientific">Durusdinium trenchii</name>
    <dbReference type="NCBI Taxonomy" id="1381693"/>
    <lineage>
        <taxon>Eukaryota</taxon>
        <taxon>Sar</taxon>
        <taxon>Alveolata</taxon>
        <taxon>Dinophyceae</taxon>
        <taxon>Suessiales</taxon>
        <taxon>Symbiodiniaceae</taxon>
        <taxon>Durusdinium</taxon>
    </lineage>
</organism>
<sequence>MELRRSQASILSGIVLCALVSLSFQAFVHVVQPRSVPKTAMRVKVFDFPFLNNQPEQDPDEAGTRAARQPEDSSRVVEVNMPLGIEFEEREGGDIYIKSVDKSSDAYAQGVRSGAQLVMISATFGDEMWSTRGVGLKQFITVVNSRFGGTTKLALEKEDQNVIQAFMEAFAPAPAPQMDEKKQNDLEKIFDEEEEKLKNGPGMWNPFR</sequence>
<comment type="caution">
    <text evidence="2">The sequence shown here is derived from an EMBL/GenBank/DDBJ whole genome shotgun (WGS) entry which is preliminary data.</text>
</comment>
<dbReference type="Proteomes" id="UP001642464">
    <property type="component" value="Unassembled WGS sequence"/>
</dbReference>
<accession>A0ABP0IB13</accession>
<protein>
    <recommendedName>
        <fullName evidence="4">PDZ domain-containing protein</fullName>
    </recommendedName>
</protein>
<evidence type="ECO:0008006" key="4">
    <source>
        <dbReference type="Google" id="ProtNLM"/>
    </source>
</evidence>
<reference evidence="2 3" key="1">
    <citation type="submission" date="2024-02" db="EMBL/GenBank/DDBJ databases">
        <authorList>
            <person name="Chen Y."/>
            <person name="Shah S."/>
            <person name="Dougan E. K."/>
            <person name="Thang M."/>
            <person name="Chan C."/>
        </authorList>
    </citation>
    <scope>NUCLEOTIDE SEQUENCE [LARGE SCALE GENOMIC DNA]</scope>
</reference>
<evidence type="ECO:0000313" key="3">
    <source>
        <dbReference type="Proteomes" id="UP001642464"/>
    </source>
</evidence>
<evidence type="ECO:0000313" key="2">
    <source>
        <dbReference type="EMBL" id="CAK8998737.1"/>
    </source>
</evidence>
<dbReference type="EMBL" id="CAXAMM010003136">
    <property type="protein sequence ID" value="CAK8998737.1"/>
    <property type="molecule type" value="Genomic_DNA"/>
</dbReference>
<gene>
    <name evidence="2" type="ORF">SCF082_LOCUS5757</name>
</gene>
<feature type="region of interest" description="Disordered" evidence="1">
    <location>
        <begin position="52"/>
        <end position="73"/>
    </location>
</feature>
<name>A0ABP0IB13_9DINO</name>